<name>A0A6B1DQU6_9CHLR</name>
<dbReference type="SMART" id="SM01192">
    <property type="entry name" value="Enolase_C"/>
    <property type="match status" value="1"/>
</dbReference>
<dbReference type="GO" id="GO:0005576">
    <property type="term" value="C:extracellular region"/>
    <property type="evidence" value="ECO:0007669"/>
    <property type="project" value="UniProtKB-SubCell"/>
</dbReference>
<dbReference type="PIRSF" id="PIRSF001400">
    <property type="entry name" value="Enolase"/>
    <property type="match status" value="1"/>
</dbReference>
<comment type="pathway">
    <text evidence="1 9">Carbohydrate degradation; glycolysis; pyruvate from D-glyceraldehyde 3-phosphate: step 4/5.</text>
</comment>
<evidence type="ECO:0000256" key="8">
    <source>
        <dbReference type="ARBA" id="ARBA00023239"/>
    </source>
</evidence>
<evidence type="ECO:0000256" key="3">
    <source>
        <dbReference type="ARBA" id="ARBA00012058"/>
    </source>
</evidence>
<evidence type="ECO:0000256" key="4">
    <source>
        <dbReference type="ARBA" id="ARBA00017068"/>
    </source>
</evidence>
<keyword evidence="5 9" id="KW-0964">Secreted</keyword>
<evidence type="ECO:0000256" key="10">
    <source>
        <dbReference type="PIRSR" id="PIRSR001400-1"/>
    </source>
</evidence>
<evidence type="ECO:0000313" key="14">
    <source>
        <dbReference type="EMBL" id="MYD89102.1"/>
    </source>
</evidence>
<feature type="domain" description="Enolase N-terminal" evidence="13">
    <location>
        <begin position="4"/>
        <end position="133"/>
    </location>
</feature>
<comment type="function">
    <text evidence="9">Catalyzes the reversible conversion of 2-phosphoglycerate (2-PG) into phosphoenolpyruvate (PEP). It is essential for the degradation of carbohydrates via glycolysis.</text>
</comment>
<comment type="cofactor">
    <cofactor evidence="11">
        <name>Mg(2+)</name>
        <dbReference type="ChEBI" id="CHEBI:18420"/>
    </cofactor>
    <text evidence="11">Mg(2+) is required for catalysis and for stabilizing the dimer.</text>
</comment>
<dbReference type="PROSITE" id="PS00164">
    <property type="entry name" value="ENOLASE"/>
    <property type="match status" value="1"/>
</dbReference>
<dbReference type="InterPro" id="IPR000941">
    <property type="entry name" value="Enolase"/>
</dbReference>
<keyword evidence="8 9" id="KW-0456">Lyase</keyword>
<protein>
    <recommendedName>
        <fullName evidence="4 9">Enolase</fullName>
        <ecNumber evidence="3 9">4.2.1.11</ecNumber>
    </recommendedName>
    <alternativeName>
        <fullName evidence="9">2-phospho-D-glycerate hydro-lyase</fullName>
    </alternativeName>
    <alternativeName>
        <fullName evidence="9">2-phosphoglycerate dehydratase</fullName>
    </alternativeName>
</protein>
<dbReference type="InterPro" id="IPR036849">
    <property type="entry name" value="Enolase-like_C_sf"/>
</dbReference>
<dbReference type="PANTHER" id="PTHR11902:SF1">
    <property type="entry name" value="ENOLASE"/>
    <property type="match status" value="1"/>
</dbReference>
<evidence type="ECO:0000256" key="1">
    <source>
        <dbReference type="ARBA" id="ARBA00005031"/>
    </source>
</evidence>
<feature type="binding site" evidence="9">
    <location>
        <position position="341"/>
    </location>
    <ligand>
        <name>(2R)-2-phosphoglycerate</name>
        <dbReference type="ChEBI" id="CHEBI:58289"/>
    </ligand>
</feature>
<feature type="binding site" evidence="9">
    <location>
        <position position="371"/>
    </location>
    <ligand>
        <name>(2R)-2-phosphoglycerate</name>
        <dbReference type="ChEBI" id="CHEBI:58289"/>
    </ligand>
</feature>
<dbReference type="Gene3D" id="3.20.20.120">
    <property type="entry name" value="Enolase-like C-terminal domain"/>
    <property type="match status" value="1"/>
</dbReference>
<feature type="binding site" evidence="9">
    <location>
        <position position="370"/>
    </location>
    <ligand>
        <name>(2R)-2-phosphoglycerate</name>
        <dbReference type="ChEBI" id="CHEBI:58289"/>
    </ligand>
</feature>
<keyword evidence="9" id="KW-0963">Cytoplasm</keyword>
<evidence type="ECO:0000259" key="12">
    <source>
        <dbReference type="SMART" id="SM01192"/>
    </source>
</evidence>
<dbReference type="GO" id="GO:0009986">
    <property type="term" value="C:cell surface"/>
    <property type="evidence" value="ECO:0007669"/>
    <property type="project" value="UniProtKB-SubCell"/>
</dbReference>
<reference evidence="14" key="1">
    <citation type="submission" date="2019-09" db="EMBL/GenBank/DDBJ databases">
        <title>Characterisation of the sponge microbiome using genome-centric metagenomics.</title>
        <authorList>
            <person name="Engelberts J.P."/>
            <person name="Robbins S.J."/>
            <person name="De Goeij J.M."/>
            <person name="Aranda M."/>
            <person name="Bell S.C."/>
            <person name="Webster N.S."/>
        </authorList>
    </citation>
    <scope>NUCLEOTIDE SEQUENCE</scope>
    <source>
        <strain evidence="14">SB0662_bin_9</strain>
    </source>
</reference>
<evidence type="ECO:0000256" key="7">
    <source>
        <dbReference type="ARBA" id="ARBA00023152"/>
    </source>
</evidence>
<comment type="subcellular location">
    <subcellularLocation>
        <location evidence="9">Cytoplasm</location>
    </subcellularLocation>
    <subcellularLocation>
        <location evidence="9">Secreted</location>
    </subcellularLocation>
    <subcellularLocation>
        <location evidence="9">Cell surface</location>
    </subcellularLocation>
    <text evidence="9">Fractions of enolase are present in both the cytoplasm and on the cell surface.</text>
</comment>
<dbReference type="SFLD" id="SFLDS00001">
    <property type="entry name" value="Enolase"/>
    <property type="match status" value="1"/>
</dbReference>
<evidence type="ECO:0000256" key="2">
    <source>
        <dbReference type="ARBA" id="ARBA00009604"/>
    </source>
</evidence>
<evidence type="ECO:0000256" key="11">
    <source>
        <dbReference type="PIRSR" id="PIRSR001400-3"/>
    </source>
</evidence>
<gene>
    <name evidence="9" type="primary">eno</name>
    <name evidence="14" type="ORF">F4Y08_02015</name>
</gene>
<dbReference type="GO" id="GO:0000015">
    <property type="term" value="C:phosphopyruvate hydratase complex"/>
    <property type="evidence" value="ECO:0007669"/>
    <property type="project" value="InterPro"/>
</dbReference>
<dbReference type="InterPro" id="IPR020811">
    <property type="entry name" value="Enolase_N"/>
</dbReference>
<dbReference type="SFLD" id="SFLDG00178">
    <property type="entry name" value="enolase"/>
    <property type="match status" value="1"/>
</dbReference>
<dbReference type="PANTHER" id="PTHR11902">
    <property type="entry name" value="ENOLASE"/>
    <property type="match status" value="1"/>
</dbReference>
<dbReference type="GO" id="GO:0004634">
    <property type="term" value="F:phosphopyruvate hydratase activity"/>
    <property type="evidence" value="ECO:0007669"/>
    <property type="project" value="UniProtKB-UniRule"/>
</dbReference>
<comment type="catalytic activity">
    <reaction evidence="9">
        <text>(2R)-2-phosphoglycerate = phosphoenolpyruvate + H2O</text>
        <dbReference type="Rhea" id="RHEA:10164"/>
        <dbReference type="ChEBI" id="CHEBI:15377"/>
        <dbReference type="ChEBI" id="CHEBI:58289"/>
        <dbReference type="ChEBI" id="CHEBI:58702"/>
        <dbReference type="EC" id="4.2.1.11"/>
    </reaction>
</comment>
<feature type="active site" description="Proton acceptor" evidence="9 10">
    <location>
        <position position="341"/>
    </location>
</feature>
<feature type="binding site" evidence="9 11">
    <location>
        <position position="316"/>
    </location>
    <ligand>
        <name>Mg(2+)</name>
        <dbReference type="ChEBI" id="CHEBI:18420"/>
    </ligand>
</feature>
<dbReference type="SMART" id="SM01193">
    <property type="entry name" value="Enolase_N"/>
    <property type="match status" value="1"/>
</dbReference>
<evidence type="ECO:0000256" key="9">
    <source>
        <dbReference type="HAMAP-Rule" id="MF_00318"/>
    </source>
</evidence>
<dbReference type="SUPFAM" id="SSF54826">
    <property type="entry name" value="Enolase N-terminal domain-like"/>
    <property type="match status" value="1"/>
</dbReference>
<keyword evidence="7 9" id="KW-0324">Glycolysis</keyword>
<evidence type="ECO:0000256" key="5">
    <source>
        <dbReference type="ARBA" id="ARBA00022525"/>
    </source>
</evidence>
<dbReference type="GO" id="GO:0006096">
    <property type="term" value="P:glycolytic process"/>
    <property type="evidence" value="ECO:0007669"/>
    <property type="project" value="UniProtKB-UniRule"/>
</dbReference>
<dbReference type="Pfam" id="PF00113">
    <property type="entry name" value="Enolase_C"/>
    <property type="match status" value="1"/>
</dbReference>
<keyword evidence="9 11" id="KW-0479">Metal-binding</keyword>
<dbReference type="EC" id="4.2.1.11" evidence="3 9"/>
<dbReference type="EMBL" id="VXPY01000013">
    <property type="protein sequence ID" value="MYD89102.1"/>
    <property type="molecule type" value="Genomic_DNA"/>
</dbReference>
<dbReference type="HAMAP" id="MF_00318">
    <property type="entry name" value="Enolase"/>
    <property type="match status" value="1"/>
</dbReference>
<dbReference type="Pfam" id="PF03952">
    <property type="entry name" value="Enolase_N"/>
    <property type="match status" value="1"/>
</dbReference>
<comment type="similarity">
    <text evidence="2 9">Belongs to the enolase family.</text>
</comment>
<dbReference type="AlphaFoldDB" id="A0A6B1DQU6"/>
<accession>A0A6B1DQU6</accession>
<dbReference type="GO" id="GO:0000287">
    <property type="term" value="F:magnesium ion binding"/>
    <property type="evidence" value="ECO:0007669"/>
    <property type="project" value="UniProtKB-UniRule"/>
</dbReference>
<dbReference type="SFLD" id="SFLDF00002">
    <property type="entry name" value="enolase"/>
    <property type="match status" value="1"/>
</dbReference>
<dbReference type="SUPFAM" id="SSF51604">
    <property type="entry name" value="Enolase C-terminal domain-like"/>
    <property type="match status" value="1"/>
</dbReference>
<comment type="caution">
    <text evidence="14">The sequence shown here is derived from an EMBL/GenBank/DDBJ whole genome shotgun (WGS) entry which is preliminary data.</text>
</comment>
<feature type="domain" description="Enolase C-terminal TIM barrel" evidence="12">
    <location>
        <begin position="144"/>
        <end position="419"/>
    </location>
</feature>
<dbReference type="Gene3D" id="3.30.390.10">
    <property type="entry name" value="Enolase-like, N-terminal domain"/>
    <property type="match status" value="1"/>
</dbReference>
<evidence type="ECO:0000259" key="13">
    <source>
        <dbReference type="SMART" id="SM01193"/>
    </source>
</evidence>
<feature type="binding site" evidence="9 11">
    <location>
        <position position="248"/>
    </location>
    <ligand>
        <name>Mg(2+)</name>
        <dbReference type="ChEBI" id="CHEBI:18420"/>
    </ligand>
</feature>
<feature type="active site" description="Proton donor" evidence="9 10">
    <location>
        <position position="211"/>
    </location>
</feature>
<dbReference type="UniPathway" id="UPA00109">
    <property type="reaction ID" value="UER00187"/>
</dbReference>
<comment type="cofactor">
    <cofactor evidence="9">
        <name>Mg(2+)</name>
        <dbReference type="ChEBI" id="CHEBI:18420"/>
    </cofactor>
    <text evidence="9">Binds a second Mg(2+) ion via substrate during catalysis.</text>
</comment>
<evidence type="ECO:0000256" key="6">
    <source>
        <dbReference type="ARBA" id="ARBA00022842"/>
    </source>
</evidence>
<dbReference type="InterPro" id="IPR020810">
    <property type="entry name" value="Enolase_C"/>
</dbReference>
<feature type="binding site" evidence="9">
    <location>
        <position position="168"/>
    </location>
    <ligand>
        <name>(2R)-2-phosphoglycerate</name>
        <dbReference type="ChEBI" id="CHEBI:58289"/>
    </ligand>
</feature>
<sequence>MFTIDDLDAHEILDSRGRPTVKASLLLSSGHSGAVSVPSGASTGIHEAHELRDGDPHRYRGKGCLKAVNSVRHIGAEAANRPWRSQQELDNFLIGLDGTPNKSRLGANAVLAVSLAFARAVAQAKGQSLWQHFASLRTNTVPMPAHLPSPTINLFSGGVHAGGQVALQDVLVLPLPTRPIDEQMAAMAEVYACAVDLIARDYGQRNLTADEGGLAPPFKNTHEMLAQADVCCRTAGLEPGIDYKLAIDAAASHFHVDGRYHVDGQILSAGELVSLYRTWCRAYPMHSIEDGLAEDDWAGWQELYAELGDATIVLGDDLLCTNPNRIRRAAESACANALLLKVNQIGTLSEARDALELARGYGWHVVVSARSGETEDDWLADLAVGWQADNIKVGSITQSERLAKYNRLLYLGGREPFGPAAGHLA</sequence>
<feature type="binding site" evidence="9">
    <location>
        <position position="392"/>
    </location>
    <ligand>
        <name>(2R)-2-phosphoglycerate</name>
        <dbReference type="ChEBI" id="CHEBI:58289"/>
    </ligand>
</feature>
<feature type="binding site" evidence="9 11">
    <location>
        <position position="289"/>
    </location>
    <ligand>
        <name>Mg(2+)</name>
        <dbReference type="ChEBI" id="CHEBI:18420"/>
    </ligand>
</feature>
<dbReference type="InterPro" id="IPR020809">
    <property type="entry name" value="Enolase_CS"/>
</dbReference>
<dbReference type="PRINTS" id="PR00148">
    <property type="entry name" value="ENOLASE"/>
</dbReference>
<organism evidence="14">
    <name type="scientific">Caldilineaceae bacterium SB0662_bin_9</name>
    <dbReference type="NCBI Taxonomy" id="2605258"/>
    <lineage>
        <taxon>Bacteria</taxon>
        <taxon>Bacillati</taxon>
        <taxon>Chloroflexota</taxon>
        <taxon>Caldilineae</taxon>
        <taxon>Caldilineales</taxon>
        <taxon>Caldilineaceae</taxon>
    </lineage>
</organism>
<keyword evidence="6 9" id="KW-0460">Magnesium</keyword>
<dbReference type="CDD" id="cd03313">
    <property type="entry name" value="enolase"/>
    <property type="match status" value="1"/>
</dbReference>
<dbReference type="InterPro" id="IPR029017">
    <property type="entry name" value="Enolase-like_N"/>
</dbReference>
<proteinExistence type="inferred from homology"/>
<keyword evidence="14" id="KW-0670">Pyruvate</keyword>